<gene>
    <name evidence="5" type="primary">yjjV</name>
    <name evidence="5" type="ORF">BN1209_1137</name>
</gene>
<evidence type="ECO:0000256" key="3">
    <source>
        <dbReference type="ARBA" id="ARBA00022801"/>
    </source>
</evidence>
<dbReference type="Pfam" id="PF01026">
    <property type="entry name" value="TatD_DNase"/>
    <property type="match status" value="1"/>
</dbReference>
<evidence type="ECO:0000313" key="6">
    <source>
        <dbReference type="Proteomes" id="UP000056322"/>
    </source>
</evidence>
<dbReference type="PROSITE" id="PS01137">
    <property type="entry name" value="TATD_1"/>
    <property type="match status" value="1"/>
</dbReference>
<protein>
    <submittedName>
        <fullName evidence="5">Uncharacterized deoxyribonuclease YjjV</fullName>
        <ecNumber evidence="5">3.1.21.-</ecNumber>
    </submittedName>
</protein>
<organism evidence="5 6">
    <name type="scientific">Candidatus Methylopumilus turicensis</name>
    <dbReference type="NCBI Taxonomy" id="1581680"/>
    <lineage>
        <taxon>Bacteria</taxon>
        <taxon>Pseudomonadati</taxon>
        <taxon>Pseudomonadota</taxon>
        <taxon>Betaproteobacteria</taxon>
        <taxon>Nitrosomonadales</taxon>
        <taxon>Methylophilaceae</taxon>
        <taxon>Candidatus Methylopumilus</taxon>
    </lineage>
</organism>
<comment type="similarity">
    <text evidence="1">Belongs to the metallo-dependent hydrolases superfamily. TatD-type hydrolase family.</text>
</comment>
<dbReference type="RefSeq" id="WP_045751329.1">
    <property type="nucleotide sequence ID" value="NZ_LN794158.1"/>
</dbReference>
<feature type="binding site" evidence="4">
    <location>
        <position position="157"/>
    </location>
    <ligand>
        <name>a divalent metal cation</name>
        <dbReference type="ChEBI" id="CHEBI:60240"/>
        <label>2</label>
    </ligand>
</feature>
<dbReference type="CDD" id="cd01310">
    <property type="entry name" value="TatD_DNAse"/>
    <property type="match status" value="1"/>
</dbReference>
<dbReference type="OrthoDB" id="9810005at2"/>
<feature type="binding site" evidence="4">
    <location>
        <position position="98"/>
    </location>
    <ligand>
        <name>a divalent metal cation</name>
        <dbReference type="ChEBI" id="CHEBI:60240"/>
        <label>1</label>
    </ligand>
</feature>
<feature type="binding site" evidence="4">
    <location>
        <position position="9"/>
    </location>
    <ligand>
        <name>a divalent metal cation</name>
        <dbReference type="ChEBI" id="CHEBI:60240"/>
        <label>1</label>
    </ligand>
</feature>
<keyword evidence="2 4" id="KW-0479">Metal-binding</keyword>
<evidence type="ECO:0000313" key="5">
    <source>
        <dbReference type="EMBL" id="CEN56177.1"/>
    </source>
</evidence>
<dbReference type="InterPro" id="IPR032466">
    <property type="entry name" value="Metal_Hydrolase"/>
</dbReference>
<dbReference type="PROSITE" id="PS01090">
    <property type="entry name" value="TATD_2"/>
    <property type="match status" value="1"/>
</dbReference>
<feature type="binding site" evidence="4">
    <location>
        <position position="7"/>
    </location>
    <ligand>
        <name>a divalent metal cation</name>
        <dbReference type="ChEBI" id="CHEBI:60240"/>
        <label>1</label>
    </ligand>
</feature>
<evidence type="ECO:0000256" key="4">
    <source>
        <dbReference type="PIRSR" id="PIRSR005902-1"/>
    </source>
</evidence>
<dbReference type="FunFam" id="3.20.20.140:FF:000005">
    <property type="entry name" value="TatD family hydrolase"/>
    <property type="match status" value="1"/>
</dbReference>
<feature type="binding site" evidence="4">
    <location>
        <position position="134"/>
    </location>
    <ligand>
        <name>a divalent metal cation</name>
        <dbReference type="ChEBI" id="CHEBI:60240"/>
        <label>2</label>
    </ligand>
</feature>
<dbReference type="EC" id="3.1.21.-" evidence="5"/>
<dbReference type="STRING" id="1581680.BN1209_1137"/>
<feature type="binding site" evidence="4">
    <location>
        <position position="207"/>
    </location>
    <ligand>
        <name>a divalent metal cation</name>
        <dbReference type="ChEBI" id="CHEBI:60240"/>
        <label>1</label>
    </ligand>
</feature>
<dbReference type="GO" id="GO:0016788">
    <property type="term" value="F:hydrolase activity, acting on ester bonds"/>
    <property type="evidence" value="ECO:0007669"/>
    <property type="project" value="InterPro"/>
</dbReference>
<dbReference type="InterPro" id="IPR001130">
    <property type="entry name" value="TatD-like"/>
</dbReference>
<dbReference type="SUPFAM" id="SSF51556">
    <property type="entry name" value="Metallo-dependent hydrolases"/>
    <property type="match status" value="1"/>
</dbReference>
<sequence>MALIDTHCHLDAAEFDADRESVIQEALNKGIKMMVVPAVHRSNFETVTQLAHSHSCCTHALGIHPMYVASAHLDDLVYLRETIAKQIESGNPPVAVGEIGLDFFIADYDQALQEHYLIEQLKIAKHYDLPVILHVRRAIDDILKLLRRYKVRGGIAHAFNGSRQQADAFIALGFKLGFGGTLTYPRALKIRELVSTLPLSAIVLETDAPDIPPEWLKNDRRNTPHQLLNISQLIASLRQINHAQVTEITTNNALEILPNLAKLFTRPQVIH</sequence>
<dbReference type="PIRSF" id="PIRSF005902">
    <property type="entry name" value="DNase_TatD"/>
    <property type="match status" value="1"/>
</dbReference>
<keyword evidence="6" id="KW-1185">Reference proteome</keyword>
<dbReference type="PANTHER" id="PTHR46124">
    <property type="entry name" value="D-AMINOACYL-TRNA DEACYLASE"/>
    <property type="match status" value="1"/>
</dbReference>
<dbReference type="EMBL" id="LN794158">
    <property type="protein sequence ID" value="CEN56177.1"/>
    <property type="molecule type" value="Genomic_DNA"/>
</dbReference>
<dbReference type="GO" id="GO:0046872">
    <property type="term" value="F:metal ion binding"/>
    <property type="evidence" value="ECO:0007669"/>
    <property type="project" value="UniProtKB-KW"/>
</dbReference>
<keyword evidence="3 5" id="KW-0378">Hydrolase</keyword>
<reference evidence="6" key="1">
    <citation type="submission" date="2014-12" db="EMBL/GenBank/DDBJ databases">
        <authorList>
            <person name="Salcher M.M."/>
        </authorList>
    </citation>
    <scope>NUCLEOTIDE SEQUENCE [LARGE SCALE GENOMIC DNA]</scope>
    <source>
        <strain evidence="6">MMS-10A-171</strain>
    </source>
</reference>
<dbReference type="Proteomes" id="UP000056322">
    <property type="component" value="Chromosome 1"/>
</dbReference>
<dbReference type="Gene3D" id="3.20.20.140">
    <property type="entry name" value="Metal-dependent hydrolases"/>
    <property type="match status" value="1"/>
</dbReference>
<accession>A0A0B7J0A8</accession>
<dbReference type="PROSITE" id="PS01091">
    <property type="entry name" value="TATD_3"/>
    <property type="match status" value="1"/>
</dbReference>
<evidence type="ECO:0000256" key="2">
    <source>
        <dbReference type="ARBA" id="ARBA00022723"/>
    </source>
</evidence>
<dbReference type="InterPro" id="IPR018228">
    <property type="entry name" value="DNase_TatD-rel_CS"/>
</dbReference>
<name>A0A0B7J0A8_9PROT</name>
<dbReference type="HOGENOM" id="CLU_031506_0_1_4"/>
<proteinExistence type="inferred from homology"/>
<dbReference type="KEGG" id="mbac:BN1209_1137"/>
<evidence type="ECO:0000256" key="1">
    <source>
        <dbReference type="ARBA" id="ARBA00009275"/>
    </source>
</evidence>
<dbReference type="AlphaFoldDB" id="A0A0B7J0A8"/>
<dbReference type="PANTHER" id="PTHR46124:SF2">
    <property type="entry name" value="D-AMINOACYL-TRNA DEACYLASE"/>
    <property type="match status" value="1"/>
</dbReference>